<dbReference type="RefSeq" id="XP_050506368.1">
    <property type="nucleotide sequence ID" value="XM_050650411.1"/>
</dbReference>
<dbReference type="InterPro" id="IPR001611">
    <property type="entry name" value="Leu-rich_rpt"/>
</dbReference>
<dbReference type="Pfam" id="PF13855">
    <property type="entry name" value="LRR_8"/>
    <property type="match status" value="1"/>
</dbReference>
<dbReference type="InterPro" id="IPR032675">
    <property type="entry name" value="LRR_dom_sf"/>
</dbReference>
<proteinExistence type="predicted"/>
<evidence type="ECO:0000256" key="1">
    <source>
        <dbReference type="ARBA" id="ARBA00022614"/>
    </source>
</evidence>
<dbReference type="SMART" id="SM00369">
    <property type="entry name" value="LRR_TYP"/>
    <property type="match status" value="7"/>
</dbReference>
<organism evidence="4 5">
    <name type="scientific">Diabrotica virgifera virgifera</name>
    <name type="common">western corn rootworm</name>
    <dbReference type="NCBI Taxonomy" id="50390"/>
    <lineage>
        <taxon>Eukaryota</taxon>
        <taxon>Metazoa</taxon>
        <taxon>Ecdysozoa</taxon>
        <taxon>Arthropoda</taxon>
        <taxon>Hexapoda</taxon>
        <taxon>Insecta</taxon>
        <taxon>Pterygota</taxon>
        <taxon>Neoptera</taxon>
        <taxon>Endopterygota</taxon>
        <taxon>Coleoptera</taxon>
        <taxon>Polyphaga</taxon>
        <taxon>Cucujiformia</taxon>
        <taxon>Chrysomeloidea</taxon>
        <taxon>Chrysomelidae</taxon>
        <taxon>Galerucinae</taxon>
        <taxon>Diabroticina</taxon>
        <taxon>Diabroticites</taxon>
        <taxon>Diabrotica</taxon>
    </lineage>
</organism>
<dbReference type="Gene3D" id="3.80.10.10">
    <property type="entry name" value="Ribonuclease Inhibitor"/>
    <property type="match status" value="3"/>
</dbReference>
<dbReference type="Proteomes" id="UP001652700">
    <property type="component" value="Unplaced"/>
</dbReference>
<evidence type="ECO:0000256" key="3">
    <source>
        <dbReference type="SAM" id="SignalP"/>
    </source>
</evidence>
<dbReference type="InterPro" id="IPR050333">
    <property type="entry name" value="SLRP"/>
</dbReference>
<keyword evidence="2" id="KW-0677">Repeat</keyword>
<feature type="signal peptide" evidence="3">
    <location>
        <begin position="1"/>
        <end position="21"/>
    </location>
</feature>
<protein>
    <submittedName>
        <fullName evidence="4">Uncharacterized protein</fullName>
    </submittedName>
</protein>
<dbReference type="PANTHER" id="PTHR45712">
    <property type="entry name" value="AGAP008170-PA"/>
    <property type="match status" value="1"/>
</dbReference>
<keyword evidence="3" id="KW-0732">Signal</keyword>
<dbReference type="GeneID" id="114343614"/>
<dbReference type="SUPFAM" id="SSF52058">
    <property type="entry name" value="L domain-like"/>
    <property type="match status" value="2"/>
</dbReference>
<evidence type="ECO:0000313" key="5">
    <source>
        <dbReference type="Proteomes" id="UP001652700"/>
    </source>
</evidence>
<name>A0ABM5K855_DIAVI</name>
<evidence type="ECO:0000313" key="4">
    <source>
        <dbReference type="EnsemblMetazoa" id="XP_050506368.1"/>
    </source>
</evidence>
<keyword evidence="5" id="KW-1185">Reference proteome</keyword>
<feature type="chain" id="PRO_5047006591" evidence="3">
    <location>
        <begin position="22"/>
        <end position="610"/>
    </location>
</feature>
<dbReference type="PROSITE" id="PS51450">
    <property type="entry name" value="LRR"/>
    <property type="match status" value="1"/>
</dbReference>
<evidence type="ECO:0000256" key="2">
    <source>
        <dbReference type="ARBA" id="ARBA00022737"/>
    </source>
</evidence>
<sequence>MFLKLVLMINILFYLQILSNGQHADKHRCVIEHEKGERIQGNLVLFFPHTYLLYCDNVWRDTLDFLSIYARHLQRIVIEHHNIPIIWPGDLADLECNSVAVKQNKIEAISVNAFNSSMIETLDLSNNKIKCLFEDQLAIENLLHLSLQNNRLVYIEKNAIPSTVTTLNLRFNKLSSFESPSNVEELILSHNKLLTLDLSKSLLLKQLHLDYNELRRYDFSGLTQLTLLNLSFNGLQYLNRDKFLNMNQLFELDLSNNYLKDIDMLENTFPKLAVLKLNDNLISRFEDILQSIGTLMEPDVSGNIIEHFNFSNLGKVWRLKMNNMKLTSLDPESLFNMNTLYEIELSNNSLSTFNSNLYIPTIWRMDLSRNDIRRIDNNFGNFKALGSLDLSYNSISYFNVASNNLDKLWKLKLNNNKLGRIADRNVPNLNFLLMLDLAFNNLKTFMISPNKLKRLRLLDLSSNSISVYDEKLVNNLQGLRFYNLRNNFISEFPSSAFYSQNKLYYLDVSFNVITSMKYRDRENARSNIRTFNIFGNPLNCLHQRQIEAFCLRNNILLNICDVANGKSPICVDYKCDCEFIYNELTEQFLKFINKPKVGNCSFSVLAHNGA</sequence>
<keyword evidence="1" id="KW-0433">Leucine-rich repeat</keyword>
<dbReference type="PANTHER" id="PTHR45712:SF22">
    <property type="entry name" value="INSULIN-LIKE GROWTH FACTOR-BINDING PROTEIN COMPLEX ACID LABILE SUBUNIT"/>
    <property type="match status" value="1"/>
</dbReference>
<accession>A0ABM5K855</accession>
<reference evidence="4" key="1">
    <citation type="submission" date="2025-05" db="UniProtKB">
        <authorList>
            <consortium name="EnsemblMetazoa"/>
        </authorList>
    </citation>
    <scope>IDENTIFICATION</scope>
</reference>
<dbReference type="InterPro" id="IPR003591">
    <property type="entry name" value="Leu-rich_rpt_typical-subtyp"/>
</dbReference>
<dbReference type="EnsemblMetazoa" id="XM_050650411.1">
    <property type="protein sequence ID" value="XP_050506368.1"/>
    <property type="gene ID" value="LOC114343614"/>
</dbReference>